<feature type="compositionally biased region" description="Polar residues" evidence="2">
    <location>
        <begin position="270"/>
        <end position="290"/>
    </location>
</feature>
<dbReference type="Pfam" id="PF07727">
    <property type="entry name" value="RVT_2"/>
    <property type="match status" value="1"/>
</dbReference>
<feature type="region of interest" description="Disordered" evidence="2">
    <location>
        <begin position="256"/>
        <end position="295"/>
    </location>
</feature>
<dbReference type="AlphaFoldDB" id="A0A6L2KKZ8"/>
<keyword evidence="1" id="KW-0175">Coiled coil</keyword>
<name>A0A6L2KKZ8_TANCI</name>
<feature type="compositionally biased region" description="Basic and acidic residues" evidence="2">
    <location>
        <begin position="527"/>
        <end position="537"/>
    </location>
</feature>
<evidence type="ECO:0000313" key="4">
    <source>
        <dbReference type="EMBL" id="GEU48534.1"/>
    </source>
</evidence>
<feature type="domain" description="Reverse transcriptase Ty1/copia-type" evidence="3">
    <location>
        <begin position="1"/>
        <end position="82"/>
    </location>
</feature>
<sequence>MLVQVYVVDIIFGSTKKELCNALEKMMHQKFQMNSMGELTFFLGFQVKQKQDGIFISQDKYVAEILKKSSFLEVKNASTPMETQKPMLKDEDGEEVDVHMYRSMISSLMYLTSSRHDIMFAVCACARYQINPKPTKCEGFEQIVDFQNANPIKYALTVNLTVYTSCIEQFWSTVKAKTVNGEGQLQALVDGKKKFNFSKYIFESMVKNLDNVNKFLMYPRKPKRKDIGLPHTSVPTSVTDEVVNEEMDDNLERAAPTATSLDAEQDRGNISKTQSKATPNESGSQGTNSDGGPRCLEAMWDTVAQTRSEIVSKISNDPLLVGVNTPQSGEDSLKLTELMKLYTKLQQRVLDLETTKTTQAMQIESLKIRVKKLERRMRSRTHGLKRLYKFGLSVRVESSKDEGLGEEDASKQRRIADIDSNEDIYLVNVHKDKDIFGVNDSDSDEVIVEDAEMLFDVGDDLKVNVVSTATTTTAIIDDITLAKALMEIKSTKPKTIAPSTRPKAKRRVIHEQEHAPTSTVSSQQPSHVKDTGKGKMVEPEPVKKLSKKYKLKLNEELAFKQQAKEEEEERIAREKLKKLKKEFKKAKAEITQEGSSTRAGDEIEQERSKKQKVEDDKKSEELKKCLEIISNDGDDVTIDAMPLSFKSPTIVDYKIYKEGKKNYFQIFKANGNSQMYLTFSKMLKNFDREDLEVLWRLVKDIFKKEKPMDHMESFLLYNLKTMFEHHVKDNVWKNQQGLVKVNN</sequence>
<evidence type="ECO:0000256" key="1">
    <source>
        <dbReference type="SAM" id="Coils"/>
    </source>
</evidence>
<feature type="compositionally biased region" description="Polar residues" evidence="2">
    <location>
        <begin position="515"/>
        <end position="526"/>
    </location>
</feature>
<proteinExistence type="predicted"/>
<comment type="caution">
    <text evidence="4">The sequence shown here is derived from an EMBL/GenBank/DDBJ whole genome shotgun (WGS) entry which is preliminary data.</text>
</comment>
<dbReference type="EMBL" id="BKCJ010002434">
    <property type="protein sequence ID" value="GEU48534.1"/>
    <property type="molecule type" value="Genomic_DNA"/>
</dbReference>
<feature type="region of interest" description="Disordered" evidence="2">
    <location>
        <begin position="587"/>
        <end position="616"/>
    </location>
</feature>
<feature type="region of interest" description="Disordered" evidence="2">
    <location>
        <begin position="493"/>
        <end position="537"/>
    </location>
</feature>
<feature type="compositionally biased region" description="Basic and acidic residues" evidence="2">
    <location>
        <begin position="599"/>
        <end position="616"/>
    </location>
</feature>
<reference evidence="4" key="1">
    <citation type="journal article" date="2019" name="Sci. Rep.">
        <title>Draft genome of Tanacetum cinerariifolium, the natural source of mosquito coil.</title>
        <authorList>
            <person name="Yamashiro T."/>
            <person name="Shiraishi A."/>
            <person name="Satake H."/>
            <person name="Nakayama K."/>
        </authorList>
    </citation>
    <scope>NUCLEOTIDE SEQUENCE</scope>
</reference>
<evidence type="ECO:0000256" key="2">
    <source>
        <dbReference type="SAM" id="MobiDB-lite"/>
    </source>
</evidence>
<feature type="coiled-coil region" evidence="1">
    <location>
        <begin position="335"/>
        <end position="376"/>
    </location>
</feature>
<dbReference type="InterPro" id="IPR013103">
    <property type="entry name" value="RVT_2"/>
</dbReference>
<organism evidence="4">
    <name type="scientific">Tanacetum cinerariifolium</name>
    <name type="common">Dalmatian daisy</name>
    <name type="synonym">Chrysanthemum cinerariifolium</name>
    <dbReference type="NCBI Taxonomy" id="118510"/>
    <lineage>
        <taxon>Eukaryota</taxon>
        <taxon>Viridiplantae</taxon>
        <taxon>Streptophyta</taxon>
        <taxon>Embryophyta</taxon>
        <taxon>Tracheophyta</taxon>
        <taxon>Spermatophyta</taxon>
        <taxon>Magnoliopsida</taxon>
        <taxon>eudicotyledons</taxon>
        <taxon>Gunneridae</taxon>
        <taxon>Pentapetalae</taxon>
        <taxon>asterids</taxon>
        <taxon>campanulids</taxon>
        <taxon>Asterales</taxon>
        <taxon>Asteraceae</taxon>
        <taxon>Asteroideae</taxon>
        <taxon>Anthemideae</taxon>
        <taxon>Anthemidinae</taxon>
        <taxon>Tanacetum</taxon>
    </lineage>
</organism>
<accession>A0A6L2KKZ8</accession>
<dbReference type="PANTHER" id="PTHR11439">
    <property type="entry name" value="GAG-POL-RELATED RETROTRANSPOSON"/>
    <property type="match status" value="1"/>
</dbReference>
<gene>
    <name evidence="4" type="ORF">Tci_020512</name>
</gene>
<protein>
    <submittedName>
        <fullName evidence="4">Putative ribonuclease H-like domain-containing protein</fullName>
    </submittedName>
</protein>
<evidence type="ECO:0000259" key="3">
    <source>
        <dbReference type="Pfam" id="PF07727"/>
    </source>
</evidence>
<dbReference type="PANTHER" id="PTHR11439:SF483">
    <property type="entry name" value="PEPTIDE SYNTHASE GLIP-LIKE, PUTATIVE (AFU_ORTHOLOGUE AFUA_3G12920)-RELATED"/>
    <property type="match status" value="1"/>
</dbReference>